<dbReference type="InterPro" id="IPR019734">
    <property type="entry name" value="TPR_rpt"/>
</dbReference>
<feature type="repeat" description="TPR" evidence="3">
    <location>
        <begin position="668"/>
        <end position="701"/>
    </location>
</feature>
<dbReference type="SUPFAM" id="SSF81901">
    <property type="entry name" value="HCP-like"/>
    <property type="match status" value="1"/>
</dbReference>
<feature type="compositionally biased region" description="Polar residues" evidence="4">
    <location>
        <begin position="386"/>
        <end position="404"/>
    </location>
</feature>
<feature type="repeat" description="TPR" evidence="3">
    <location>
        <begin position="770"/>
        <end position="803"/>
    </location>
</feature>
<dbReference type="Pfam" id="PF13432">
    <property type="entry name" value="TPR_16"/>
    <property type="match status" value="2"/>
</dbReference>
<evidence type="ECO:0000256" key="1">
    <source>
        <dbReference type="ARBA" id="ARBA00022803"/>
    </source>
</evidence>
<evidence type="ECO:0000313" key="5">
    <source>
        <dbReference type="EMBL" id="KAK7536916.1"/>
    </source>
</evidence>
<dbReference type="PANTHER" id="PTHR12558">
    <property type="entry name" value="CELL DIVISION CYCLE 16,23,27"/>
    <property type="match status" value="1"/>
</dbReference>
<dbReference type="Pfam" id="PF00515">
    <property type="entry name" value="TPR_1"/>
    <property type="match status" value="2"/>
</dbReference>
<evidence type="ECO:0000256" key="3">
    <source>
        <dbReference type="PROSITE-ProRule" id="PRU00339"/>
    </source>
</evidence>
<evidence type="ECO:0000313" key="6">
    <source>
        <dbReference type="Proteomes" id="UP001360953"/>
    </source>
</evidence>
<feature type="repeat" description="TPR" evidence="3">
    <location>
        <begin position="127"/>
        <end position="160"/>
    </location>
</feature>
<keyword evidence="1 3" id="KW-0802">TPR repeat</keyword>
<evidence type="ECO:0000256" key="2">
    <source>
        <dbReference type="ARBA" id="ARBA00038210"/>
    </source>
</evidence>
<accession>A0ABR1LP04</accession>
<organism evidence="5 6">
    <name type="scientific">Phyllosticta citribraziliensis</name>
    <dbReference type="NCBI Taxonomy" id="989973"/>
    <lineage>
        <taxon>Eukaryota</taxon>
        <taxon>Fungi</taxon>
        <taxon>Dikarya</taxon>
        <taxon>Ascomycota</taxon>
        <taxon>Pezizomycotina</taxon>
        <taxon>Dothideomycetes</taxon>
        <taxon>Dothideomycetes incertae sedis</taxon>
        <taxon>Botryosphaeriales</taxon>
        <taxon>Phyllostictaceae</taxon>
        <taxon>Phyllosticta</taxon>
    </lineage>
</organism>
<gene>
    <name evidence="5" type="ORF">J3D65DRAFT_602968</name>
</gene>
<feature type="repeat" description="TPR" evidence="3">
    <location>
        <begin position="532"/>
        <end position="565"/>
    </location>
</feature>
<feature type="region of interest" description="Disordered" evidence="4">
    <location>
        <begin position="277"/>
        <end position="476"/>
    </location>
</feature>
<evidence type="ECO:0000256" key="4">
    <source>
        <dbReference type="SAM" id="MobiDB-lite"/>
    </source>
</evidence>
<dbReference type="Proteomes" id="UP001360953">
    <property type="component" value="Unassembled WGS sequence"/>
</dbReference>
<dbReference type="PANTHER" id="PTHR12558:SF13">
    <property type="entry name" value="CELL DIVISION CYCLE PROTEIN 27 HOMOLOG"/>
    <property type="match status" value="1"/>
</dbReference>
<evidence type="ECO:0008006" key="7">
    <source>
        <dbReference type="Google" id="ProtNLM"/>
    </source>
</evidence>
<dbReference type="PROSITE" id="PS50005">
    <property type="entry name" value="TPR"/>
    <property type="match status" value="5"/>
</dbReference>
<dbReference type="Pfam" id="PF12895">
    <property type="entry name" value="ANAPC3"/>
    <property type="match status" value="1"/>
</dbReference>
<feature type="compositionally biased region" description="Basic and acidic residues" evidence="4">
    <location>
        <begin position="406"/>
        <end position="417"/>
    </location>
</feature>
<dbReference type="GeneID" id="92031078"/>
<feature type="compositionally biased region" description="Low complexity" evidence="4">
    <location>
        <begin position="367"/>
        <end position="380"/>
    </location>
</feature>
<keyword evidence="6" id="KW-1185">Reference proteome</keyword>
<feature type="compositionally biased region" description="Polar residues" evidence="4">
    <location>
        <begin position="427"/>
        <end position="436"/>
    </location>
</feature>
<feature type="repeat" description="TPR" evidence="3">
    <location>
        <begin position="600"/>
        <end position="633"/>
    </location>
</feature>
<proteinExistence type="inferred from homology"/>
<dbReference type="Pfam" id="PF13181">
    <property type="entry name" value="TPR_8"/>
    <property type="match status" value="1"/>
</dbReference>
<sequence length="828" mass="91743">MPPSSPHVATQLRQLVYYHLDNDLIHNALFIAGRLHGQEPRSADAAHLFALCHLRLGNLKAAHDYSREKGYRGHHLGCAYVFAQACLGLQRCAEGITALDRARGFWGGRNHWNKHSEVVRRHVPDAAAVNCLLGKLWRAHGDVTKAIACYTEALKLNPFMWDAFIDLCDTGMTNVKGNEQGLIFLGAVIRTSNIFKMTPEMSAFLSATSLNMMASDSPPAHSNLAPPGPNGFFTPGNDPFNSSIPTGTRNGGGLFSKFNGFNVTNGNAAHAVDAETPAAGGGSYDEDVMMGEAGGSGLGRATTEPPHAPVRRSRQAPTLTDSGVDVPKMKSITTRSRIRSGTDTSGNEEPSKPSTTAQKRTVSGNMAQSSTASAAPTSQPRRSHRLMQSVQDHIRPSSSRTMSSARDVEAKEREKREMRRARLPTAARSSKTSVNSGVGRVISGNRKPIDASDRERELKESRPASVTAGVASKAPEKETQALQELAKEKEALQWLLELFGKLGSGYYHLSRYSLLAAFNEFMALSAPQRDTPWVLAQIGKAWFERGQYAEAADVFEKVKQMVPSRLEDMEIYSTVLWHLKRETELAYLAHELIEADRLSPQAWCAIGNSFSLQREHDHAIKCFKRATQLDPKFAYAFTLQGHEHVANEEFDKALLAYRCAISADHRHYNGWYGLGRVYDKMGKYEIAEKHFKNAAQINPTNAVLIVCIGMVLEKTRKPQAALRQYSIACELDPKSALARFKKARALMNLRQHREALAEFEVLKELAPDEANVHFMLGRLHKMMGDKTNAIRHFTVALNLDPKASQFIKEAMESLEDDEDEDDDEYDEI</sequence>
<feature type="compositionally biased region" description="Basic and acidic residues" evidence="4">
    <location>
        <begin position="447"/>
        <end position="462"/>
    </location>
</feature>
<dbReference type="PROSITE" id="PS50293">
    <property type="entry name" value="TPR_REGION"/>
    <property type="match status" value="1"/>
</dbReference>
<dbReference type="SUPFAM" id="SSF48452">
    <property type="entry name" value="TPR-like"/>
    <property type="match status" value="2"/>
</dbReference>
<protein>
    <recommendedName>
        <fullName evidence="7">TPR-like protein</fullName>
    </recommendedName>
</protein>
<feature type="compositionally biased region" description="Polar residues" evidence="4">
    <location>
        <begin position="331"/>
        <end position="366"/>
    </location>
</feature>
<dbReference type="RefSeq" id="XP_066655067.1">
    <property type="nucleotide sequence ID" value="XM_066798172.1"/>
</dbReference>
<dbReference type="Gene3D" id="1.25.40.10">
    <property type="entry name" value="Tetratricopeptide repeat domain"/>
    <property type="match status" value="4"/>
</dbReference>
<dbReference type="InterPro" id="IPR011990">
    <property type="entry name" value="TPR-like_helical_dom_sf"/>
</dbReference>
<dbReference type="SMART" id="SM00028">
    <property type="entry name" value="TPR"/>
    <property type="match status" value="8"/>
</dbReference>
<dbReference type="EMBL" id="JBBPEH010000006">
    <property type="protein sequence ID" value="KAK7536916.1"/>
    <property type="molecule type" value="Genomic_DNA"/>
</dbReference>
<reference evidence="5 6" key="1">
    <citation type="submission" date="2024-04" db="EMBL/GenBank/DDBJ databases">
        <title>Phyllosticta paracitricarpa is synonymous to the EU quarantine fungus P. citricarpa based on phylogenomic analyses.</title>
        <authorList>
            <consortium name="Lawrence Berkeley National Laboratory"/>
            <person name="Van ingen-buijs V.A."/>
            <person name="Van westerhoven A.C."/>
            <person name="Haridas S."/>
            <person name="Skiadas P."/>
            <person name="Martin F."/>
            <person name="Groenewald J.Z."/>
            <person name="Crous P.W."/>
            <person name="Seidl M.F."/>
        </authorList>
    </citation>
    <scope>NUCLEOTIDE SEQUENCE [LARGE SCALE GENOMIC DNA]</scope>
    <source>
        <strain evidence="5 6">CPC 17464</strain>
    </source>
</reference>
<comment type="caution">
    <text evidence="5">The sequence shown here is derived from an EMBL/GenBank/DDBJ whole genome shotgun (WGS) entry which is preliminary data.</text>
</comment>
<name>A0ABR1LP04_9PEZI</name>
<comment type="similarity">
    <text evidence="2">Belongs to the APC3/CDC27 family.</text>
</comment>